<dbReference type="Pfam" id="PF07963">
    <property type="entry name" value="N_methyl"/>
    <property type="match status" value="1"/>
</dbReference>
<keyword evidence="1" id="KW-0812">Transmembrane</keyword>
<name>A0A963Z5D9_9PROT</name>
<accession>A0A963Z5D9</accession>
<keyword evidence="1" id="KW-0472">Membrane</keyword>
<dbReference type="AlphaFoldDB" id="A0A963Z5D9"/>
<reference evidence="2 3" key="1">
    <citation type="journal article" date="2021" name="Microorganisms">
        <title>Acidisoma silvae sp. nov. and Acidisomacellulosilytica sp. nov., Two Acidophilic Bacteria Isolated from Decaying Wood, Hydrolyzing Cellulose and Producing Poly-3-hydroxybutyrate.</title>
        <authorList>
            <person name="Mieszkin S."/>
            <person name="Pouder E."/>
            <person name="Uroz S."/>
            <person name="Simon-Colin C."/>
            <person name="Alain K."/>
        </authorList>
    </citation>
    <scope>NUCLEOTIDE SEQUENCE [LARGE SCALE GENOMIC DNA]</scope>
    <source>
        <strain evidence="2 3">HW T5.17</strain>
    </source>
</reference>
<comment type="caution">
    <text evidence="2">The sequence shown here is derived from an EMBL/GenBank/DDBJ whole genome shotgun (WGS) entry which is preliminary data.</text>
</comment>
<keyword evidence="1" id="KW-1133">Transmembrane helix</keyword>
<dbReference type="RefSeq" id="WP_227309813.1">
    <property type="nucleotide sequence ID" value="NZ_JAESVA010000011.1"/>
</dbReference>
<sequence length="199" mass="22121">MIWRRSAEDGFTLLEVLVSLVVLALIILGLAQGLRFGVLALHRQSRVIDQHGDLDAVDRTLRNLIEQINPGNAHDAPQIKGNATSMEFTSVLPYGAAAALTDRQAEVRVLVNSSHQLILRWAPYSHATYIMPPQPTDTTLLQGVERIELSYWSGTGKAGWRSVWDRPDVPAIIRIHIVFLNQGGLHWPDIVAAPSRNRL</sequence>
<gene>
    <name evidence="2" type="ORF">ACELLULO517_23120</name>
</gene>
<evidence type="ECO:0000313" key="3">
    <source>
        <dbReference type="Proteomes" id="UP000721844"/>
    </source>
</evidence>
<protein>
    <submittedName>
        <fullName evidence="2">Prepilin-type N-terminal cleavage/methylation domain-containing protein</fullName>
    </submittedName>
</protein>
<evidence type="ECO:0000256" key="1">
    <source>
        <dbReference type="SAM" id="Phobius"/>
    </source>
</evidence>
<dbReference type="EMBL" id="JAESVA010000011">
    <property type="protein sequence ID" value="MCB8883159.1"/>
    <property type="molecule type" value="Genomic_DNA"/>
</dbReference>
<dbReference type="InterPro" id="IPR012902">
    <property type="entry name" value="N_methyl_site"/>
</dbReference>
<feature type="transmembrane region" description="Helical" evidence="1">
    <location>
        <begin position="12"/>
        <end position="34"/>
    </location>
</feature>
<keyword evidence="3" id="KW-1185">Reference proteome</keyword>
<dbReference type="NCBIfam" id="TIGR02532">
    <property type="entry name" value="IV_pilin_GFxxxE"/>
    <property type="match status" value="1"/>
</dbReference>
<dbReference type="Proteomes" id="UP000721844">
    <property type="component" value="Unassembled WGS sequence"/>
</dbReference>
<organism evidence="2 3">
    <name type="scientific">Acidisoma cellulosilyticum</name>
    <dbReference type="NCBI Taxonomy" id="2802395"/>
    <lineage>
        <taxon>Bacteria</taxon>
        <taxon>Pseudomonadati</taxon>
        <taxon>Pseudomonadota</taxon>
        <taxon>Alphaproteobacteria</taxon>
        <taxon>Acetobacterales</taxon>
        <taxon>Acidocellaceae</taxon>
        <taxon>Acidisoma</taxon>
    </lineage>
</organism>
<proteinExistence type="predicted"/>
<evidence type="ECO:0000313" key="2">
    <source>
        <dbReference type="EMBL" id="MCB8883159.1"/>
    </source>
</evidence>